<dbReference type="EMBL" id="CAJOBE010000832">
    <property type="protein sequence ID" value="CAF3689772.1"/>
    <property type="molecule type" value="Genomic_DNA"/>
</dbReference>
<dbReference type="InterPro" id="IPR000573">
    <property type="entry name" value="AconitaseA/IPMdHydase_ssu_swvl"/>
</dbReference>
<keyword evidence="6" id="KW-0456">Lyase</keyword>
<evidence type="ECO:0000256" key="1">
    <source>
        <dbReference type="ARBA" id="ARBA00001966"/>
    </source>
</evidence>
<dbReference type="GO" id="GO:0046872">
    <property type="term" value="F:metal ion binding"/>
    <property type="evidence" value="ECO:0007669"/>
    <property type="project" value="UniProtKB-KW"/>
</dbReference>
<dbReference type="Pfam" id="PF00694">
    <property type="entry name" value="Aconitase_C"/>
    <property type="match status" value="1"/>
</dbReference>
<dbReference type="AlphaFoldDB" id="A0A813WKJ6"/>
<evidence type="ECO:0000259" key="8">
    <source>
        <dbReference type="Pfam" id="PF00694"/>
    </source>
</evidence>
<dbReference type="Pfam" id="PF00330">
    <property type="entry name" value="Aconitase"/>
    <property type="match status" value="1"/>
</dbReference>
<name>A0A813WKJ6_9BILA</name>
<feature type="domain" description="Aconitase A/isopropylmalate dehydratase small subunit swivel" evidence="8">
    <location>
        <begin position="736"/>
        <end position="877"/>
    </location>
</feature>
<evidence type="ECO:0008006" key="12">
    <source>
        <dbReference type="Google" id="ProtNLM"/>
    </source>
</evidence>
<dbReference type="InterPro" id="IPR015931">
    <property type="entry name" value="Acnase/IPM_dHydase_lsu_aba_1/3"/>
</dbReference>
<comment type="caution">
    <text evidence="9">The sequence shown here is derived from an EMBL/GenBank/DDBJ whole genome shotgun (WGS) entry which is preliminary data.</text>
</comment>
<keyword evidence="4" id="KW-0408">Iron</keyword>
<dbReference type="InterPro" id="IPR001030">
    <property type="entry name" value="Acoase/IPM_deHydtase_lsu_aba"/>
</dbReference>
<comment type="cofactor">
    <cofactor evidence="1">
        <name>[4Fe-4S] cluster</name>
        <dbReference type="ChEBI" id="CHEBI:49883"/>
    </cofactor>
</comment>
<sequence>MCFEKDHPYKSLRTSIKHNNQEHIYYDVSQLNPQLFLQLPYCLRILLESTVRHFNNISIENKHIQQILNWQENIMPSSELPFLPSQVIMHDFSGLPAIINLAAMRDAAVRLGVDPHLIQPKISTTLLLDYYNIEADVARKIVRKTTDTNNITNLECGYELCPFHQEKTICANAIERNQQLEFERNIEKLQIMKWSARAFNRLSIVPPGISVCQQINLEYISKLIILEKDNDEQITFVYPDTIIGTDTHTTLSNGFGVLSYNLGTIEAEAAMFGQPIHIRLASVIIGCRLIGQPHFMSTSTDLISALMKYLRVVGLDNKYIEFFGSSLNYLTIADRSSIAHLCVEQGALLAYFPLDDLCLKHFSRTGRDTSFIDKMRNYLIAAKLFSDDVQHQNIVYTNVYEFDLCTVIPNCSGPKRAQDKVSLCSMKSDFQECLTAPPGFKGYNLPTDQLDCSIPISSNEIVKHGSVTLAAITSSTNGISHATSLLTTGLLAKNALDYGLRVPSFTQTYLSPGSGVVTTYLRESGILKSLERLGFHITGYGCKECIQNEEMNGLKSDIKQIVNENNLITIGMISGTRQTQQRHSFIKANYITSPALVLAYALAGNVLIDLEQETIGFDNKKISIKDIWPSRQIIEEIEDEIIIKKIFHQINEKIQIGNPQWNSLKIPSINTYPQYPWAEYSTYITRPPFFDTITKQNPVSKTICIENARVLLYLGDDVSTDHISPAGSISRTCPAAKYLTQKGITPRDYNSFGSRRGNDAVMVRGTYNHVRLNNKLVSKRISSLLPSSSSSPSPATTTLYLPTNTEMDIFDVSEHYRTTKTPLIVLAGKNYGCGPTRDWVAKGPWMLGIRAILAESFEPQHRSNLIGMSILPLQFKDGDTCTSLNLTGKEIYSIEYNIYDNEKLAFIKLDNGKTFSMIARVDTEIERLYMLHGGLLPYVLRQALT</sequence>
<evidence type="ECO:0000313" key="11">
    <source>
        <dbReference type="Proteomes" id="UP000663889"/>
    </source>
</evidence>
<feature type="domain" description="Aconitase/3-isopropylmalate dehydratase large subunit alpha/beta/alpha" evidence="7">
    <location>
        <begin position="70"/>
        <end position="604"/>
    </location>
</feature>
<dbReference type="PANTHER" id="PTHR11670">
    <property type="entry name" value="ACONITASE/IRON-RESPONSIVE ELEMENT FAMILY MEMBER"/>
    <property type="match status" value="1"/>
</dbReference>
<dbReference type="NCBIfam" id="NF006757">
    <property type="entry name" value="PRK09277.1"/>
    <property type="match status" value="1"/>
</dbReference>
<dbReference type="InterPro" id="IPR015928">
    <property type="entry name" value="Aconitase/3IPM_dehydase_swvl"/>
</dbReference>
<dbReference type="Proteomes" id="UP000663889">
    <property type="component" value="Unassembled WGS sequence"/>
</dbReference>
<comment type="similarity">
    <text evidence="2">Belongs to the aconitase/IPM isomerase family.</text>
</comment>
<dbReference type="GO" id="GO:0016829">
    <property type="term" value="F:lyase activity"/>
    <property type="evidence" value="ECO:0007669"/>
    <property type="project" value="UniProtKB-KW"/>
</dbReference>
<dbReference type="Gene3D" id="6.10.190.10">
    <property type="match status" value="1"/>
</dbReference>
<dbReference type="Gene3D" id="3.20.19.10">
    <property type="entry name" value="Aconitase, domain 4"/>
    <property type="match status" value="1"/>
</dbReference>
<evidence type="ECO:0000256" key="3">
    <source>
        <dbReference type="ARBA" id="ARBA00022723"/>
    </source>
</evidence>
<keyword evidence="5" id="KW-0411">Iron-sulfur</keyword>
<dbReference type="PRINTS" id="PR00415">
    <property type="entry name" value="ACONITASE"/>
</dbReference>
<keyword evidence="3" id="KW-0479">Metal-binding</keyword>
<organism evidence="9 11">
    <name type="scientific">Rotaria sordida</name>
    <dbReference type="NCBI Taxonomy" id="392033"/>
    <lineage>
        <taxon>Eukaryota</taxon>
        <taxon>Metazoa</taxon>
        <taxon>Spiralia</taxon>
        <taxon>Gnathifera</taxon>
        <taxon>Rotifera</taxon>
        <taxon>Eurotatoria</taxon>
        <taxon>Bdelloidea</taxon>
        <taxon>Philodinida</taxon>
        <taxon>Philodinidae</taxon>
        <taxon>Rotaria</taxon>
    </lineage>
</organism>
<evidence type="ECO:0000259" key="7">
    <source>
        <dbReference type="Pfam" id="PF00330"/>
    </source>
</evidence>
<evidence type="ECO:0000256" key="5">
    <source>
        <dbReference type="ARBA" id="ARBA00023014"/>
    </source>
</evidence>
<dbReference type="FunFam" id="3.20.19.10:FF:000001">
    <property type="entry name" value="Aconitate hydratase"/>
    <property type="match status" value="1"/>
</dbReference>
<evidence type="ECO:0000313" key="9">
    <source>
        <dbReference type="EMBL" id="CAF0859221.1"/>
    </source>
</evidence>
<dbReference type="InterPro" id="IPR006249">
    <property type="entry name" value="Aconitase/IRP2"/>
</dbReference>
<dbReference type="Proteomes" id="UP000663874">
    <property type="component" value="Unassembled WGS sequence"/>
</dbReference>
<dbReference type="SUPFAM" id="SSF52016">
    <property type="entry name" value="LeuD/IlvD-like"/>
    <property type="match status" value="1"/>
</dbReference>
<evidence type="ECO:0000256" key="4">
    <source>
        <dbReference type="ARBA" id="ARBA00023004"/>
    </source>
</evidence>
<accession>A0A813WKJ6</accession>
<reference evidence="9" key="1">
    <citation type="submission" date="2021-02" db="EMBL/GenBank/DDBJ databases">
        <authorList>
            <person name="Nowell W R."/>
        </authorList>
    </citation>
    <scope>NUCLEOTIDE SEQUENCE</scope>
</reference>
<evidence type="ECO:0000256" key="2">
    <source>
        <dbReference type="ARBA" id="ARBA00007185"/>
    </source>
</evidence>
<proteinExistence type="inferred from homology"/>
<protein>
    <recommendedName>
        <fullName evidence="12">Aconitate hydratase</fullName>
    </recommendedName>
</protein>
<dbReference type="SUPFAM" id="SSF53732">
    <property type="entry name" value="Aconitase iron-sulfur domain"/>
    <property type="match status" value="1"/>
</dbReference>
<dbReference type="EMBL" id="CAJNOU010000091">
    <property type="protein sequence ID" value="CAF0859221.1"/>
    <property type="molecule type" value="Genomic_DNA"/>
</dbReference>
<dbReference type="InterPro" id="IPR036008">
    <property type="entry name" value="Aconitase_4Fe-4S_dom"/>
</dbReference>
<dbReference type="Gene3D" id="3.30.499.10">
    <property type="entry name" value="Aconitase, domain 3"/>
    <property type="match status" value="2"/>
</dbReference>
<evidence type="ECO:0000256" key="6">
    <source>
        <dbReference type="ARBA" id="ARBA00023239"/>
    </source>
</evidence>
<evidence type="ECO:0000313" key="10">
    <source>
        <dbReference type="EMBL" id="CAF3689772.1"/>
    </source>
</evidence>
<gene>
    <name evidence="10" type="ORF">FNK824_LOCUS8423</name>
    <name evidence="9" type="ORF">SEV965_LOCUS3527</name>
</gene>
<dbReference type="GO" id="GO:0051536">
    <property type="term" value="F:iron-sulfur cluster binding"/>
    <property type="evidence" value="ECO:0007669"/>
    <property type="project" value="UniProtKB-KW"/>
</dbReference>